<dbReference type="EMBL" id="BART01008762">
    <property type="protein sequence ID" value="GAG57756.1"/>
    <property type="molecule type" value="Genomic_DNA"/>
</dbReference>
<feature type="transmembrane region" description="Helical" evidence="1">
    <location>
        <begin position="105"/>
        <end position="129"/>
    </location>
</feature>
<sequence length="396" mass="44683">YCSNKYGHVKKFNWMDCAQCGVMYNELTDVEMDRDTVVGVPMGHRVESFNNDNDDHQTSNCFCCRFEENDDDYSTDEVNWIGSQEINRQQGCMSPITYIYKPRPCLYYTSVFFLIISAISTVAILGTWIGRLIAVSSISQCTPYIDTKIGFSGCVSNQDGSYVGGHTCSGCAGFGFLIFAIPLLAIELICVIIFMFVKRCRRINREADGCSIFWKYLLMPIYYVILAMVIIGLLYLYAVPFTNVVGQALFADFKCPDDSGIWQICGRSRQDGYGSDSTFHFDHNGDNAVVGFLVFLIIQSTIGLFILAIIMFICSRMKGYVKKYKFDDILRDSLVKGDNWIKVTYNQDYVCCGYLSKCRAYGPSFYYGSVSCFIFSIVIFTVVIGVYCGRAIAVTN</sequence>
<dbReference type="AlphaFoldDB" id="X1ACA9"/>
<evidence type="ECO:0000256" key="1">
    <source>
        <dbReference type="SAM" id="Phobius"/>
    </source>
</evidence>
<reference evidence="2" key="1">
    <citation type="journal article" date="2014" name="Front. Microbiol.">
        <title>High frequency of phylogenetically diverse reductive dehalogenase-homologous genes in deep subseafloor sedimentary metagenomes.</title>
        <authorList>
            <person name="Kawai M."/>
            <person name="Futagami T."/>
            <person name="Toyoda A."/>
            <person name="Takaki Y."/>
            <person name="Nishi S."/>
            <person name="Hori S."/>
            <person name="Arai W."/>
            <person name="Tsubouchi T."/>
            <person name="Morono Y."/>
            <person name="Uchiyama I."/>
            <person name="Ito T."/>
            <person name="Fujiyama A."/>
            <person name="Inagaki F."/>
            <person name="Takami H."/>
        </authorList>
    </citation>
    <scope>NUCLEOTIDE SEQUENCE</scope>
    <source>
        <strain evidence="2">Expedition CK06-06</strain>
    </source>
</reference>
<name>X1ACA9_9ZZZZ</name>
<feature type="transmembrane region" description="Helical" evidence="1">
    <location>
        <begin position="365"/>
        <end position="387"/>
    </location>
</feature>
<feature type="transmembrane region" description="Helical" evidence="1">
    <location>
        <begin position="217"/>
        <end position="238"/>
    </location>
</feature>
<feature type="transmembrane region" description="Helical" evidence="1">
    <location>
        <begin position="174"/>
        <end position="197"/>
    </location>
</feature>
<accession>X1ACA9</accession>
<keyword evidence="1" id="KW-0812">Transmembrane</keyword>
<feature type="transmembrane region" description="Helical" evidence="1">
    <location>
        <begin position="289"/>
        <end position="314"/>
    </location>
</feature>
<comment type="caution">
    <text evidence="2">The sequence shown here is derived from an EMBL/GenBank/DDBJ whole genome shotgun (WGS) entry which is preliminary data.</text>
</comment>
<feature type="non-terminal residue" evidence="2">
    <location>
        <position position="396"/>
    </location>
</feature>
<evidence type="ECO:0000313" key="2">
    <source>
        <dbReference type="EMBL" id="GAG57756.1"/>
    </source>
</evidence>
<proteinExistence type="predicted"/>
<protein>
    <submittedName>
        <fullName evidence="2">Uncharacterized protein</fullName>
    </submittedName>
</protein>
<keyword evidence="1" id="KW-1133">Transmembrane helix</keyword>
<gene>
    <name evidence="2" type="ORF">S01H4_19621</name>
</gene>
<keyword evidence="1" id="KW-0472">Membrane</keyword>
<feature type="non-terminal residue" evidence="2">
    <location>
        <position position="1"/>
    </location>
</feature>
<organism evidence="2">
    <name type="scientific">marine sediment metagenome</name>
    <dbReference type="NCBI Taxonomy" id="412755"/>
    <lineage>
        <taxon>unclassified sequences</taxon>
        <taxon>metagenomes</taxon>
        <taxon>ecological metagenomes</taxon>
    </lineage>
</organism>